<dbReference type="EMBL" id="JAEFCI010005089">
    <property type="protein sequence ID" value="KAG5460523.1"/>
    <property type="molecule type" value="Genomic_DNA"/>
</dbReference>
<name>A0A8H8DJ97_9FUNG</name>
<evidence type="ECO:0000313" key="3">
    <source>
        <dbReference type="Proteomes" id="UP000673691"/>
    </source>
</evidence>
<accession>A0A8H8DJ97</accession>
<proteinExistence type="predicted"/>
<sequence>MQKDDEKQSPKKKKIKAPECNDLEDTIVELAPAEHLTAVDLEVEDLNKRPHEGGRETMNALLARTLLEAITTYNGTGGATTLNSFINKLEMAAKRTGFNNKETLDLAVNRLAGQAAVLWQSHSMANPERSRLRWCHGAPATVASNPSGCVKPLSGTPAEQRSRDPEIAETTRHT</sequence>
<reference evidence="2 3" key="1">
    <citation type="journal article" name="Sci. Rep.">
        <title>Genome-scale phylogenetic analyses confirm Olpidium as the closest living zoosporic fungus to the non-flagellated, terrestrial fungi.</title>
        <authorList>
            <person name="Chang Y."/>
            <person name="Rochon D."/>
            <person name="Sekimoto S."/>
            <person name="Wang Y."/>
            <person name="Chovatia M."/>
            <person name="Sandor L."/>
            <person name="Salamov A."/>
            <person name="Grigoriev I.V."/>
            <person name="Stajich J.E."/>
            <person name="Spatafora J.W."/>
        </authorList>
    </citation>
    <scope>NUCLEOTIDE SEQUENCE [LARGE SCALE GENOMIC DNA]</scope>
    <source>
        <strain evidence="2">S191</strain>
    </source>
</reference>
<gene>
    <name evidence="2" type="ORF">BJ554DRAFT_7418</name>
</gene>
<dbReference type="AlphaFoldDB" id="A0A8H8DJ97"/>
<evidence type="ECO:0000256" key="1">
    <source>
        <dbReference type="SAM" id="MobiDB-lite"/>
    </source>
</evidence>
<feature type="compositionally biased region" description="Basic and acidic residues" evidence="1">
    <location>
        <begin position="160"/>
        <end position="174"/>
    </location>
</feature>
<keyword evidence="3" id="KW-1185">Reference proteome</keyword>
<evidence type="ECO:0000313" key="2">
    <source>
        <dbReference type="EMBL" id="KAG5460523.1"/>
    </source>
</evidence>
<feature type="region of interest" description="Disordered" evidence="1">
    <location>
        <begin position="145"/>
        <end position="174"/>
    </location>
</feature>
<feature type="non-terminal residue" evidence="2">
    <location>
        <position position="174"/>
    </location>
</feature>
<comment type="caution">
    <text evidence="2">The sequence shown here is derived from an EMBL/GenBank/DDBJ whole genome shotgun (WGS) entry which is preliminary data.</text>
</comment>
<dbReference type="Proteomes" id="UP000673691">
    <property type="component" value="Unassembled WGS sequence"/>
</dbReference>
<protein>
    <submittedName>
        <fullName evidence="2">Uncharacterized protein</fullName>
    </submittedName>
</protein>
<organism evidence="2 3">
    <name type="scientific">Olpidium bornovanus</name>
    <dbReference type="NCBI Taxonomy" id="278681"/>
    <lineage>
        <taxon>Eukaryota</taxon>
        <taxon>Fungi</taxon>
        <taxon>Fungi incertae sedis</taxon>
        <taxon>Olpidiomycota</taxon>
        <taxon>Olpidiomycotina</taxon>
        <taxon>Olpidiomycetes</taxon>
        <taxon>Olpidiales</taxon>
        <taxon>Olpidiaceae</taxon>
        <taxon>Olpidium</taxon>
    </lineage>
</organism>